<evidence type="ECO:0000313" key="2">
    <source>
        <dbReference type="EMBL" id="MPC58698.1"/>
    </source>
</evidence>
<dbReference type="Proteomes" id="UP000324222">
    <property type="component" value="Unassembled WGS sequence"/>
</dbReference>
<feature type="region of interest" description="Disordered" evidence="1">
    <location>
        <begin position="62"/>
        <end position="88"/>
    </location>
</feature>
<reference evidence="2 3" key="1">
    <citation type="submission" date="2019-05" db="EMBL/GenBank/DDBJ databases">
        <title>Another draft genome of Portunus trituberculatus and its Hox gene families provides insights of decapod evolution.</title>
        <authorList>
            <person name="Jeong J.-H."/>
            <person name="Song I."/>
            <person name="Kim S."/>
            <person name="Choi T."/>
            <person name="Kim D."/>
            <person name="Ryu S."/>
            <person name="Kim W."/>
        </authorList>
    </citation>
    <scope>NUCLEOTIDE SEQUENCE [LARGE SCALE GENOMIC DNA]</scope>
    <source>
        <tissue evidence="2">Muscle</tissue>
    </source>
</reference>
<proteinExistence type="predicted"/>
<evidence type="ECO:0000313" key="3">
    <source>
        <dbReference type="Proteomes" id="UP000324222"/>
    </source>
</evidence>
<keyword evidence="3" id="KW-1185">Reference proteome</keyword>
<comment type="caution">
    <text evidence="2">The sequence shown here is derived from an EMBL/GenBank/DDBJ whole genome shotgun (WGS) entry which is preliminary data.</text>
</comment>
<gene>
    <name evidence="2" type="ORF">E2C01_052705</name>
</gene>
<evidence type="ECO:0000256" key="1">
    <source>
        <dbReference type="SAM" id="MobiDB-lite"/>
    </source>
</evidence>
<protein>
    <submittedName>
        <fullName evidence="2">Uncharacterized protein</fullName>
    </submittedName>
</protein>
<feature type="region of interest" description="Disordered" evidence="1">
    <location>
        <begin position="1"/>
        <end position="41"/>
    </location>
</feature>
<dbReference type="AlphaFoldDB" id="A0A5B7GNZ2"/>
<accession>A0A5B7GNZ2</accession>
<sequence length="88" mass="9720">MAGRLRVSSRQSRSGVKDTRGTEGKRDHHQHIPGAALSPSASDLLVKSQRLKATLHIFHHTPRLPPRLASPRTAAKHTKHTLALTPHF</sequence>
<organism evidence="2 3">
    <name type="scientific">Portunus trituberculatus</name>
    <name type="common">Swimming crab</name>
    <name type="synonym">Neptunus trituberculatus</name>
    <dbReference type="NCBI Taxonomy" id="210409"/>
    <lineage>
        <taxon>Eukaryota</taxon>
        <taxon>Metazoa</taxon>
        <taxon>Ecdysozoa</taxon>
        <taxon>Arthropoda</taxon>
        <taxon>Crustacea</taxon>
        <taxon>Multicrustacea</taxon>
        <taxon>Malacostraca</taxon>
        <taxon>Eumalacostraca</taxon>
        <taxon>Eucarida</taxon>
        <taxon>Decapoda</taxon>
        <taxon>Pleocyemata</taxon>
        <taxon>Brachyura</taxon>
        <taxon>Eubrachyura</taxon>
        <taxon>Portunoidea</taxon>
        <taxon>Portunidae</taxon>
        <taxon>Portuninae</taxon>
        <taxon>Portunus</taxon>
    </lineage>
</organism>
<name>A0A5B7GNZ2_PORTR</name>
<feature type="compositionally biased region" description="Basic and acidic residues" evidence="1">
    <location>
        <begin position="15"/>
        <end position="26"/>
    </location>
</feature>
<dbReference type="EMBL" id="VSRR010015909">
    <property type="protein sequence ID" value="MPC58698.1"/>
    <property type="molecule type" value="Genomic_DNA"/>
</dbReference>